<gene>
    <name evidence="1" type="ORF">H5410_057662</name>
</gene>
<comment type="caution">
    <text evidence="1">The sequence shown here is derived from an EMBL/GenBank/DDBJ whole genome shotgun (WGS) entry which is preliminary data.</text>
</comment>
<accession>A0A9J5WR89</accession>
<proteinExistence type="predicted"/>
<sequence>MALEAYLECKDTIQNDMLHLVSSQRSCPYTGKPKKKGNMNMFKPSRCYLCRQKAKIINHLFLHYNVTSQRWDLFINLKGIRWALS</sequence>
<evidence type="ECO:0000313" key="1">
    <source>
        <dbReference type="EMBL" id="KAG5577528.1"/>
    </source>
</evidence>
<dbReference type="Proteomes" id="UP000824120">
    <property type="component" value="Chromosome 11"/>
</dbReference>
<dbReference type="EMBL" id="JACXVP010000011">
    <property type="protein sequence ID" value="KAG5577528.1"/>
    <property type="molecule type" value="Genomic_DNA"/>
</dbReference>
<protein>
    <submittedName>
        <fullName evidence="1">Uncharacterized protein</fullName>
    </submittedName>
</protein>
<organism evidence="1 2">
    <name type="scientific">Solanum commersonii</name>
    <name type="common">Commerson's wild potato</name>
    <name type="synonym">Commerson's nightshade</name>
    <dbReference type="NCBI Taxonomy" id="4109"/>
    <lineage>
        <taxon>Eukaryota</taxon>
        <taxon>Viridiplantae</taxon>
        <taxon>Streptophyta</taxon>
        <taxon>Embryophyta</taxon>
        <taxon>Tracheophyta</taxon>
        <taxon>Spermatophyta</taxon>
        <taxon>Magnoliopsida</taxon>
        <taxon>eudicotyledons</taxon>
        <taxon>Gunneridae</taxon>
        <taxon>Pentapetalae</taxon>
        <taxon>asterids</taxon>
        <taxon>lamiids</taxon>
        <taxon>Solanales</taxon>
        <taxon>Solanaceae</taxon>
        <taxon>Solanoideae</taxon>
        <taxon>Solaneae</taxon>
        <taxon>Solanum</taxon>
    </lineage>
</organism>
<reference evidence="1 2" key="1">
    <citation type="submission" date="2020-09" db="EMBL/GenBank/DDBJ databases">
        <title>De no assembly of potato wild relative species, Solanum commersonii.</title>
        <authorList>
            <person name="Cho K."/>
        </authorList>
    </citation>
    <scope>NUCLEOTIDE SEQUENCE [LARGE SCALE GENOMIC DNA]</scope>
    <source>
        <strain evidence="1">LZ3.2</strain>
        <tissue evidence="1">Leaf</tissue>
    </source>
</reference>
<dbReference type="AlphaFoldDB" id="A0A9J5WR89"/>
<evidence type="ECO:0000313" key="2">
    <source>
        <dbReference type="Proteomes" id="UP000824120"/>
    </source>
</evidence>
<name>A0A9J5WR89_SOLCO</name>
<keyword evidence="2" id="KW-1185">Reference proteome</keyword>